<gene>
    <name evidence="1" type="ORF">S01H1_64878</name>
</gene>
<accession>X0XB33</accession>
<protein>
    <recommendedName>
        <fullName evidence="2">Bacteriophage Mu GpT domain-containing protein</fullName>
    </recommendedName>
</protein>
<dbReference type="AlphaFoldDB" id="X0XB33"/>
<sequence length="203" mass="22582">MAMRASDFPELQDTPLRKIWFLAVDEAPPEYKQWTNIFRSKRAFEDDLRMAEFGAVPEHTEGNVPLFEDALENETRRYTPKEFVLGYTMTQTMREDELHGIAVQMTRGLRRSVRHGFETEAYKILNNSTTASAARDKGFDGLALLSTAHTSAASGYASQANKPTTDATLGQTVLENAVKAFHGWTGEKGLPILSTPSMAIVHG</sequence>
<feature type="non-terminal residue" evidence="1">
    <location>
        <position position="203"/>
    </location>
</feature>
<name>X0XB33_9ZZZZ</name>
<organism evidence="1">
    <name type="scientific">marine sediment metagenome</name>
    <dbReference type="NCBI Taxonomy" id="412755"/>
    <lineage>
        <taxon>unclassified sequences</taxon>
        <taxon>metagenomes</taxon>
        <taxon>ecological metagenomes</taxon>
    </lineage>
</organism>
<evidence type="ECO:0000313" key="1">
    <source>
        <dbReference type="EMBL" id="GAG32622.1"/>
    </source>
</evidence>
<comment type="caution">
    <text evidence="1">The sequence shown here is derived from an EMBL/GenBank/DDBJ whole genome shotgun (WGS) entry which is preliminary data.</text>
</comment>
<dbReference type="EMBL" id="BARS01042791">
    <property type="protein sequence ID" value="GAG32622.1"/>
    <property type="molecule type" value="Genomic_DNA"/>
</dbReference>
<evidence type="ECO:0008006" key="2">
    <source>
        <dbReference type="Google" id="ProtNLM"/>
    </source>
</evidence>
<proteinExistence type="predicted"/>
<reference evidence="1" key="1">
    <citation type="journal article" date="2014" name="Front. Microbiol.">
        <title>High frequency of phylogenetically diverse reductive dehalogenase-homologous genes in deep subseafloor sedimentary metagenomes.</title>
        <authorList>
            <person name="Kawai M."/>
            <person name="Futagami T."/>
            <person name="Toyoda A."/>
            <person name="Takaki Y."/>
            <person name="Nishi S."/>
            <person name="Hori S."/>
            <person name="Arai W."/>
            <person name="Tsubouchi T."/>
            <person name="Morono Y."/>
            <person name="Uchiyama I."/>
            <person name="Ito T."/>
            <person name="Fujiyama A."/>
            <person name="Inagaki F."/>
            <person name="Takami H."/>
        </authorList>
    </citation>
    <scope>NUCLEOTIDE SEQUENCE</scope>
    <source>
        <strain evidence="1">Expedition CK06-06</strain>
    </source>
</reference>